<gene>
    <name evidence="3" type="ordered locus">Sthe_0995</name>
</gene>
<dbReference type="RefSeq" id="WP_012871478.1">
    <property type="nucleotide sequence ID" value="NC_013523.1"/>
</dbReference>
<keyword evidence="2" id="KW-0472">Membrane</keyword>
<dbReference type="HOGENOM" id="CLU_1694679_0_0_0"/>
<accession>D1C2G4</accession>
<feature type="transmembrane region" description="Helical" evidence="2">
    <location>
        <begin position="63"/>
        <end position="81"/>
    </location>
</feature>
<feature type="transmembrane region" description="Helical" evidence="2">
    <location>
        <begin position="93"/>
        <end position="112"/>
    </location>
</feature>
<evidence type="ECO:0000313" key="3">
    <source>
        <dbReference type="EMBL" id="ACZ38431.1"/>
    </source>
</evidence>
<keyword evidence="4" id="KW-1185">Reference proteome</keyword>
<dbReference type="KEGG" id="sti:Sthe_0995"/>
<dbReference type="EMBL" id="CP001823">
    <property type="protein sequence ID" value="ACZ38431.1"/>
    <property type="molecule type" value="Genomic_DNA"/>
</dbReference>
<feature type="compositionally biased region" description="Basic residues" evidence="1">
    <location>
        <begin position="140"/>
        <end position="151"/>
    </location>
</feature>
<feature type="transmembrane region" description="Helical" evidence="2">
    <location>
        <begin position="20"/>
        <end position="43"/>
    </location>
</feature>
<keyword evidence="2" id="KW-0812">Transmembrane</keyword>
<sequence>MRNPLSWDYLNAPLWDTPVWGPFSIAFVALCGIGFVASLLVYYDVIRLSQRYPIARAEIQRGAAIAAVLFGLGLFFFTFRFLHVSAFGFYKRFWLYLVLLALLAEAAYYIWWARTVYPAKVRAAAAEELKRRYLEPVSSGRRRGARRRKRSPSRERVRS</sequence>
<evidence type="ECO:0000256" key="2">
    <source>
        <dbReference type="SAM" id="Phobius"/>
    </source>
</evidence>
<organism evidence="3 4">
    <name type="scientific">Sphaerobacter thermophilus (strain ATCC 49802 / DSM 20745 / KCCM 41009 / NCIMB 13125 / S 6022)</name>
    <dbReference type="NCBI Taxonomy" id="479434"/>
    <lineage>
        <taxon>Bacteria</taxon>
        <taxon>Pseudomonadati</taxon>
        <taxon>Thermomicrobiota</taxon>
        <taxon>Thermomicrobia</taxon>
        <taxon>Sphaerobacterales</taxon>
        <taxon>Sphaerobacterineae</taxon>
        <taxon>Sphaerobacteraceae</taxon>
        <taxon>Sphaerobacter</taxon>
    </lineage>
</organism>
<dbReference type="OrthoDB" id="166629at2"/>
<dbReference type="STRING" id="479434.Sthe_0995"/>
<evidence type="ECO:0000313" key="4">
    <source>
        <dbReference type="Proteomes" id="UP000002027"/>
    </source>
</evidence>
<evidence type="ECO:0000256" key="1">
    <source>
        <dbReference type="SAM" id="MobiDB-lite"/>
    </source>
</evidence>
<reference evidence="4" key="1">
    <citation type="submission" date="2009-11" db="EMBL/GenBank/DDBJ databases">
        <title>The complete chromosome 1 of Sphaerobacter thermophilus DSM 20745.</title>
        <authorList>
            <person name="Lucas S."/>
            <person name="Copeland A."/>
            <person name="Lapidus A."/>
            <person name="Glavina del Rio T."/>
            <person name="Dalin E."/>
            <person name="Tice H."/>
            <person name="Bruce D."/>
            <person name="Goodwin L."/>
            <person name="Pitluck S."/>
            <person name="Kyrpides N."/>
            <person name="Mavromatis K."/>
            <person name="Ivanova N."/>
            <person name="Mikhailova N."/>
            <person name="LaButti K.M."/>
            <person name="Clum A."/>
            <person name="Sun H.I."/>
            <person name="Brettin T."/>
            <person name="Detter J.C."/>
            <person name="Han C."/>
            <person name="Larimer F."/>
            <person name="Land M."/>
            <person name="Hauser L."/>
            <person name="Markowitz V."/>
            <person name="Cheng J.F."/>
            <person name="Hugenholtz P."/>
            <person name="Woyke T."/>
            <person name="Wu D."/>
            <person name="Steenblock K."/>
            <person name="Schneider S."/>
            <person name="Pukall R."/>
            <person name="Goeker M."/>
            <person name="Klenk H.P."/>
            <person name="Eisen J.A."/>
        </authorList>
    </citation>
    <scope>NUCLEOTIDE SEQUENCE [LARGE SCALE GENOMIC DNA]</scope>
    <source>
        <strain evidence="4">ATCC 49802 / DSM 20745 / S 6022</strain>
    </source>
</reference>
<protein>
    <submittedName>
        <fullName evidence="3">Uncharacterized protein</fullName>
    </submittedName>
</protein>
<dbReference type="InParanoid" id="D1C2G4"/>
<dbReference type="AlphaFoldDB" id="D1C2G4"/>
<keyword evidence="2" id="KW-1133">Transmembrane helix</keyword>
<dbReference type="eggNOG" id="COG0671">
    <property type="taxonomic scope" value="Bacteria"/>
</dbReference>
<dbReference type="Proteomes" id="UP000002027">
    <property type="component" value="Chromosome 1"/>
</dbReference>
<name>D1C2G4_SPHTD</name>
<feature type="region of interest" description="Disordered" evidence="1">
    <location>
        <begin position="138"/>
        <end position="159"/>
    </location>
</feature>
<proteinExistence type="predicted"/>
<reference evidence="3 4" key="2">
    <citation type="journal article" date="2010" name="Stand. Genomic Sci.">
        <title>Complete genome sequence of Desulfohalobium retbaense type strain (HR(100)).</title>
        <authorList>
            <person name="Spring S."/>
            <person name="Nolan M."/>
            <person name="Lapidus A."/>
            <person name="Glavina Del Rio T."/>
            <person name="Copeland A."/>
            <person name="Tice H."/>
            <person name="Cheng J.F."/>
            <person name="Lucas S."/>
            <person name="Land M."/>
            <person name="Chen F."/>
            <person name="Bruce D."/>
            <person name="Goodwin L."/>
            <person name="Pitluck S."/>
            <person name="Ivanova N."/>
            <person name="Mavromatis K."/>
            <person name="Mikhailova N."/>
            <person name="Pati A."/>
            <person name="Chen A."/>
            <person name="Palaniappan K."/>
            <person name="Hauser L."/>
            <person name="Chang Y.J."/>
            <person name="Jeffries C.D."/>
            <person name="Munk C."/>
            <person name="Kiss H."/>
            <person name="Chain P."/>
            <person name="Han C."/>
            <person name="Brettin T."/>
            <person name="Detter J.C."/>
            <person name="Schuler E."/>
            <person name="Goker M."/>
            <person name="Rohde M."/>
            <person name="Bristow J."/>
            <person name="Eisen J.A."/>
            <person name="Markowitz V."/>
            <person name="Hugenholtz P."/>
            <person name="Kyrpides N.C."/>
            <person name="Klenk H.P."/>
        </authorList>
    </citation>
    <scope>NUCLEOTIDE SEQUENCE [LARGE SCALE GENOMIC DNA]</scope>
    <source>
        <strain evidence="4">ATCC 49802 / DSM 20745 / S 6022</strain>
    </source>
</reference>